<evidence type="ECO:0000256" key="5">
    <source>
        <dbReference type="ARBA" id="ARBA00022685"/>
    </source>
</evidence>
<comment type="caution">
    <text evidence="16">The sequence shown here is derived from an EMBL/GenBank/DDBJ whole genome shotgun (WGS) entry which is preliminary data.</text>
</comment>
<dbReference type="Pfam" id="PF07850">
    <property type="entry name" value="Renin_r"/>
    <property type="match status" value="1"/>
</dbReference>
<keyword evidence="7 13" id="KW-0732">Signal</keyword>
<comment type="subcellular location">
    <subcellularLocation>
        <location evidence="2">Cell membrane</location>
        <topology evidence="2">Single-pass type I membrane protein</topology>
    </subcellularLocation>
    <subcellularLocation>
        <location evidence="1">Endoplasmic reticulum membrane</location>
        <topology evidence="1">Single-pass type I membrane protein</topology>
    </subcellularLocation>
    <subcellularLocation>
        <location evidence="3">Vesicle</location>
    </subcellularLocation>
</comment>
<dbReference type="GO" id="GO:0005789">
    <property type="term" value="C:endoplasmic reticulum membrane"/>
    <property type="evidence" value="ECO:0007669"/>
    <property type="project" value="UniProtKB-SubCell"/>
</dbReference>
<dbReference type="AlphaFoldDB" id="A0A9Q1H1W4"/>
<dbReference type="InterPro" id="IPR057318">
    <property type="entry name" value="RENR_N"/>
</dbReference>
<dbReference type="GO" id="GO:0009897">
    <property type="term" value="C:external side of plasma membrane"/>
    <property type="evidence" value="ECO:0007669"/>
    <property type="project" value="TreeGrafter"/>
</dbReference>
<dbReference type="PANTHER" id="PTHR13351:SF1">
    <property type="entry name" value="RENIN RECEPTOR"/>
    <property type="match status" value="1"/>
</dbReference>
<evidence type="ECO:0000256" key="10">
    <source>
        <dbReference type="ARBA" id="ARBA00023136"/>
    </source>
</evidence>
<proteinExistence type="predicted"/>
<keyword evidence="4" id="KW-1003">Cell membrane</keyword>
<keyword evidence="6 12" id="KW-0812">Transmembrane</keyword>
<dbReference type="InterPro" id="IPR012493">
    <property type="entry name" value="Renin_rcpt"/>
</dbReference>
<dbReference type="GO" id="GO:0038023">
    <property type="term" value="F:signaling receptor activity"/>
    <property type="evidence" value="ECO:0007669"/>
    <property type="project" value="InterPro"/>
</dbReference>
<dbReference type="EMBL" id="JAIZAY010000013">
    <property type="protein sequence ID" value="KAJ8030449.1"/>
    <property type="molecule type" value="Genomic_DNA"/>
</dbReference>
<feature type="domain" description="Renin receptor-like C-terminal transmembrane spanning segment" evidence="14">
    <location>
        <begin position="298"/>
        <end position="358"/>
    </location>
</feature>
<evidence type="ECO:0000259" key="15">
    <source>
        <dbReference type="Pfam" id="PF25294"/>
    </source>
</evidence>
<accession>A0A9Q1H1W4</accession>
<evidence type="ECO:0000256" key="1">
    <source>
        <dbReference type="ARBA" id="ARBA00004115"/>
    </source>
</evidence>
<protein>
    <submittedName>
        <fullName evidence="16">Renin receptor</fullName>
    </submittedName>
</protein>
<evidence type="ECO:0000259" key="14">
    <source>
        <dbReference type="Pfam" id="PF07850"/>
    </source>
</evidence>
<dbReference type="GO" id="GO:0098588">
    <property type="term" value="C:bounding membrane of organelle"/>
    <property type="evidence" value="ECO:0007669"/>
    <property type="project" value="UniProtKB-ARBA"/>
</dbReference>
<keyword evidence="8" id="KW-0256">Endoplasmic reticulum</keyword>
<feature type="chain" id="PRO_5040432839" evidence="13">
    <location>
        <begin position="25"/>
        <end position="359"/>
    </location>
</feature>
<evidence type="ECO:0000256" key="4">
    <source>
        <dbReference type="ARBA" id="ARBA00022475"/>
    </source>
</evidence>
<evidence type="ECO:0000256" key="6">
    <source>
        <dbReference type="ARBA" id="ARBA00022692"/>
    </source>
</evidence>
<keyword evidence="17" id="KW-1185">Reference proteome</keyword>
<keyword evidence="5" id="KW-0165">Cleavage on pair of basic residues</keyword>
<dbReference type="OrthoDB" id="7866065at2759"/>
<dbReference type="PANTHER" id="PTHR13351">
    <property type="entry name" value="RENIN RECEPTOR"/>
    <property type="match status" value="1"/>
</dbReference>
<dbReference type="GO" id="GO:0030177">
    <property type="term" value="P:positive regulation of Wnt signaling pathway"/>
    <property type="evidence" value="ECO:0007669"/>
    <property type="project" value="TreeGrafter"/>
</dbReference>
<reference evidence="16" key="1">
    <citation type="submission" date="2021-10" db="EMBL/GenBank/DDBJ databases">
        <title>Tropical sea cucumber genome reveals ecological adaptation and Cuvierian tubules defense mechanism.</title>
        <authorList>
            <person name="Chen T."/>
        </authorList>
    </citation>
    <scope>NUCLEOTIDE SEQUENCE</scope>
    <source>
        <strain evidence="16">Nanhai2018</strain>
        <tissue evidence="16">Muscle</tissue>
    </source>
</reference>
<dbReference type="Pfam" id="PF25294">
    <property type="entry name" value="RENR_N"/>
    <property type="match status" value="1"/>
</dbReference>
<organism evidence="16 17">
    <name type="scientific">Holothuria leucospilota</name>
    <name type="common">Black long sea cucumber</name>
    <name type="synonym">Mertensiothuria leucospilota</name>
    <dbReference type="NCBI Taxonomy" id="206669"/>
    <lineage>
        <taxon>Eukaryota</taxon>
        <taxon>Metazoa</taxon>
        <taxon>Echinodermata</taxon>
        <taxon>Eleutherozoa</taxon>
        <taxon>Echinozoa</taxon>
        <taxon>Holothuroidea</taxon>
        <taxon>Aspidochirotacea</taxon>
        <taxon>Aspidochirotida</taxon>
        <taxon>Holothuriidae</taxon>
        <taxon>Holothuria</taxon>
    </lineage>
</organism>
<feature type="signal peptide" evidence="13">
    <location>
        <begin position="1"/>
        <end position="24"/>
    </location>
</feature>
<evidence type="ECO:0000256" key="13">
    <source>
        <dbReference type="SAM" id="SignalP"/>
    </source>
</evidence>
<feature type="transmembrane region" description="Helical" evidence="12">
    <location>
        <begin position="319"/>
        <end position="339"/>
    </location>
</feature>
<dbReference type="GO" id="GO:0031982">
    <property type="term" value="C:vesicle"/>
    <property type="evidence" value="ECO:0007669"/>
    <property type="project" value="UniProtKB-SubCell"/>
</dbReference>
<evidence type="ECO:0000256" key="2">
    <source>
        <dbReference type="ARBA" id="ARBA00004251"/>
    </source>
</evidence>
<keyword evidence="10 12" id="KW-0472">Membrane</keyword>
<evidence type="ECO:0000256" key="11">
    <source>
        <dbReference type="ARBA" id="ARBA00023170"/>
    </source>
</evidence>
<evidence type="ECO:0000313" key="16">
    <source>
        <dbReference type="EMBL" id="KAJ8030449.1"/>
    </source>
</evidence>
<sequence>MAAAKRFARILCAILSFLGHNVIAQDCIVEVVRDPLSQFKSSISKVHPTEISDVITLSLGLSTEPISYAGLKVGDIFHRPSAALILIQEFLPDSLETCTLSQHEDISFRSTCDNIFTEFDDKEPMIVDYASSLKLTKTPKSLDRSFSQLPSTLDGMHMELDEEGSFLLNTDDVVFLNSSRTADLNFLSELQLIKDVFDRISSYSEEVVDGTPDLYSFVLSGLRVIQEEYGTGSDQAKEAEKLMNKFLNWLYETAETTYKNNMIIALVKVQREHSVRRMVRAADGPTTSVTAPPTPGNNTEQTFNVARNYPEYYPSMFNILLWFVVIFALAVYAASYMLASMDPGDTIIYRMTSQRIKME</sequence>
<evidence type="ECO:0000256" key="9">
    <source>
        <dbReference type="ARBA" id="ARBA00022989"/>
    </source>
</evidence>
<feature type="domain" description="Renin receptor N-terminal" evidence="15">
    <location>
        <begin position="38"/>
        <end position="270"/>
    </location>
</feature>
<evidence type="ECO:0000256" key="3">
    <source>
        <dbReference type="ARBA" id="ARBA00004373"/>
    </source>
</evidence>
<evidence type="ECO:0000256" key="12">
    <source>
        <dbReference type="SAM" id="Phobius"/>
    </source>
</evidence>
<gene>
    <name evidence="16" type="ORF">HOLleu_26884</name>
</gene>
<keyword evidence="11 16" id="KW-0675">Receptor</keyword>
<evidence type="ECO:0000313" key="17">
    <source>
        <dbReference type="Proteomes" id="UP001152320"/>
    </source>
</evidence>
<dbReference type="Proteomes" id="UP001152320">
    <property type="component" value="Chromosome 13"/>
</dbReference>
<evidence type="ECO:0000256" key="7">
    <source>
        <dbReference type="ARBA" id="ARBA00022729"/>
    </source>
</evidence>
<dbReference type="InterPro" id="IPR056780">
    <property type="entry name" value="Renin_r_C"/>
</dbReference>
<keyword evidence="9 12" id="KW-1133">Transmembrane helix</keyword>
<name>A0A9Q1H1W4_HOLLE</name>
<evidence type="ECO:0000256" key="8">
    <source>
        <dbReference type="ARBA" id="ARBA00022824"/>
    </source>
</evidence>